<evidence type="ECO:0000313" key="1">
    <source>
        <dbReference type="Proteomes" id="UP000887565"/>
    </source>
</evidence>
<organism evidence="1 2">
    <name type="scientific">Romanomermis culicivorax</name>
    <name type="common">Nematode worm</name>
    <dbReference type="NCBI Taxonomy" id="13658"/>
    <lineage>
        <taxon>Eukaryota</taxon>
        <taxon>Metazoa</taxon>
        <taxon>Ecdysozoa</taxon>
        <taxon>Nematoda</taxon>
        <taxon>Enoplea</taxon>
        <taxon>Dorylaimia</taxon>
        <taxon>Mermithida</taxon>
        <taxon>Mermithoidea</taxon>
        <taxon>Mermithidae</taxon>
        <taxon>Romanomermis</taxon>
    </lineage>
</organism>
<accession>A0A915K9R5</accession>
<dbReference type="AlphaFoldDB" id="A0A915K9R5"/>
<dbReference type="Proteomes" id="UP000887565">
    <property type="component" value="Unplaced"/>
</dbReference>
<dbReference type="WBParaSite" id="nRc.2.0.1.t34653-RA">
    <property type="protein sequence ID" value="nRc.2.0.1.t34653-RA"/>
    <property type="gene ID" value="nRc.2.0.1.g34653"/>
</dbReference>
<evidence type="ECO:0000313" key="2">
    <source>
        <dbReference type="WBParaSite" id="nRc.2.0.1.t34653-RA"/>
    </source>
</evidence>
<protein>
    <submittedName>
        <fullName evidence="2">Uncharacterized protein</fullName>
    </submittedName>
</protein>
<proteinExistence type="predicted"/>
<name>A0A915K9R5_ROMCU</name>
<reference evidence="2" key="1">
    <citation type="submission" date="2022-11" db="UniProtKB">
        <authorList>
            <consortium name="WormBaseParasite"/>
        </authorList>
    </citation>
    <scope>IDENTIFICATION</scope>
</reference>
<keyword evidence="1" id="KW-1185">Reference proteome</keyword>
<sequence>NSLEEVYAEDSLGEFLYLDLNGHQEDQFESAIEMFNMFHIQQLVRDIDYTLLNNSLEQIPNFSMDFIHLHNQQMIVGTIDMVETTARYVTYLLKKQWIQTNGPYCRQLKEKYQAYRRYLPDSFQEERQGTERYL</sequence>